<proteinExistence type="predicted"/>
<protein>
    <submittedName>
        <fullName evidence="1">Uncharacterized protein</fullName>
    </submittedName>
</protein>
<comment type="caution">
    <text evidence="1">The sequence shown here is derived from an EMBL/GenBank/DDBJ whole genome shotgun (WGS) entry which is preliminary data.</text>
</comment>
<reference evidence="1" key="1">
    <citation type="submission" date="2022-04" db="EMBL/GenBank/DDBJ databases">
        <title>Genome of the entomopathogenic fungus Entomophthora muscae.</title>
        <authorList>
            <person name="Elya C."/>
            <person name="Lovett B.R."/>
            <person name="Lee E."/>
            <person name="Macias A.M."/>
            <person name="Hajek A.E."/>
            <person name="De Bivort B.L."/>
            <person name="Kasson M.T."/>
            <person name="De Fine Licht H.H."/>
            <person name="Stajich J.E."/>
        </authorList>
    </citation>
    <scope>NUCLEOTIDE SEQUENCE</scope>
    <source>
        <strain evidence="1">Berkeley</strain>
    </source>
</reference>
<sequence length="93" mass="9913">MAYQSKISLPACYSYMEDVLLDCLAIGSAFSACGGWGHLVSEGNLCLPLCSWTDNSKYKLVAPLVPLSASKRPCSAPNRCSIPHLPADNAPPE</sequence>
<evidence type="ECO:0000313" key="2">
    <source>
        <dbReference type="Proteomes" id="UP001165960"/>
    </source>
</evidence>
<accession>A0ACC2S5M0</accession>
<gene>
    <name evidence="1" type="ORF">DSO57_1020876</name>
</gene>
<evidence type="ECO:0000313" key="1">
    <source>
        <dbReference type="EMBL" id="KAJ9057615.1"/>
    </source>
</evidence>
<keyword evidence="2" id="KW-1185">Reference proteome</keyword>
<dbReference type="EMBL" id="QTSX02005779">
    <property type="protein sequence ID" value="KAJ9057615.1"/>
    <property type="molecule type" value="Genomic_DNA"/>
</dbReference>
<organism evidence="1 2">
    <name type="scientific">Entomophthora muscae</name>
    <dbReference type="NCBI Taxonomy" id="34485"/>
    <lineage>
        <taxon>Eukaryota</taxon>
        <taxon>Fungi</taxon>
        <taxon>Fungi incertae sedis</taxon>
        <taxon>Zoopagomycota</taxon>
        <taxon>Entomophthoromycotina</taxon>
        <taxon>Entomophthoromycetes</taxon>
        <taxon>Entomophthorales</taxon>
        <taxon>Entomophthoraceae</taxon>
        <taxon>Entomophthora</taxon>
    </lineage>
</organism>
<dbReference type="Proteomes" id="UP001165960">
    <property type="component" value="Unassembled WGS sequence"/>
</dbReference>
<name>A0ACC2S5M0_9FUNG</name>